<reference evidence="1" key="2">
    <citation type="submission" date="2018-03" db="EMBL/GenBank/DDBJ databases">
        <title>The Triticum urartu genome reveals the dynamic nature of wheat genome evolution.</title>
        <authorList>
            <person name="Ling H."/>
            <person name="Ma B."/>
            <person name="Shi X."/>
            <person name="Liu H."/>
            <person name="Dong L."/>
            <person name="Sun H."/>
            <person name="Cao Y."/>
            <person name="Gao Q."/>
            <person name="Zheng S."/>
            <person name="Li Y."/>
            <person name="Yu Y."/>
            <person name="Du H."/>
            <person name="Qi M."/>
            <person name="Li Y."/>
            <person name="Yu H."/>
            <person name="Cui Y."/>
            <person name="Wang N."/>
            <person name="Chen C."/>
            <person name="Wu H."/>
            <person name="Zhao Y."/>
            <person name="Zhang J."/>
            <person name="Li Y."/>
            <person name="Zhou W."/>
            <person name="Zhang B."/>
            <person name="Hu W."/>
            <person name="Eijk M."/>
            <person name="Tang J."/>
            <person name="Witsenboer H."/>
            <person name="Zhao S."/>
            <person name="Li Z."/>
            <person name="Zhang A."/>
            <person name="Wang D."/>
            <person name="Liang C."/>
        </authorList>
    </citation>
    <scope>NUCLEOTIDE SEQUENCE [LARGE SCALE GENOMIC DNA]</scope>
    <source>
        <strain evidence="1">cv. G1812</strain>
    </source>
</reference>
<reference evidence="1" key="3">
    <citation type="submission" date="2022-06" db="UniProtKB">
        <authorList>
            <consortium name="EnsemblPlants"/>
        </authorList>
    </citation>
    <scope>IDENTIFICATION</scope>
</reference>
<protein>
    <recommendedName>
        <fullName evidence="3">F-box domain-containing protein</fullName>
    </recommendedName>
</protein>
<dbReference type="PANTHER" id="PTHR32133:SF273">
    <property type="entry name" value="F-BOX DOMAIN-CONTAINING PROTEIN"/>
    <property type="match status" value="1"/>
</dbReference>
<evidence type="ECO:0000313" key="2">
    <source>
        <dbReference type="Proteomes" id="UP000015106"/>
    </source>
</evidence>
<keyword evidence="2" id="KW-1185">Reference proteome</keyword>
<dbReference type="Gramene" id="TuG1812G0400003224.01.T01">
    <property type="protein sequence ID" value="TuG1812G0400003224.01.T01.cds342492"/>
    <property type="gene ID" value="TuG1812G0400003224.01"/>
</dbReference>
<name>A0A8R7UCC5_TRIUA</name>
<evidence type="ECO:0008006" key="3">
    <source>
        <dbReference type="Google" id="ProtNLM"/>
    </source>
</evidence>
<dbReference type="SUPFAM" id="SSF81383">
    <property type="entry name" value="F-box domain"/>
    <property type="match status" value="1"/>
</dbReference>
<proteinExistence type="predicted"/>
<evidence type="ECO:0000313" key="1">
    <source>
        <dbReference type="EnsemblPlants" id="TuG1812G0400003224.01.T01.cds342492"/>
    </source>
</evidence>
<dbReference type="InterPro" id="IPR036047">
    <property type="entry name" value="F-box-like_dom_sf"/>
</dbReference>
<dbReference type="EnsemblPlants" id="TuG1812G0400003224.01.T01">
    <property type="protein sequence ID" value="TuG1812G0400003224.01.T01.cds342492"/>
    <property type="gene ID" value="TuG1812G0400003224.01"/>
</dbReference>
<dbReference type="Proteomes" id="UP000015106">
    <property type="component" value="Chromosome 4"/>
</dbReference>
<dbReference type="AlphaFoldDB" id="A0A8R7UCC5"/>
<sequence length="154" mass="17940">MATRRPPPQRRPSSPGALIDDLMRVRGDDPASLVRAAACCWSWRGIMSDPEFAHDYRKFHGAAPVLGFLYNATHMTTQTAVRGERRWYSSHFVSTATFRPPACRDRRKWRVLDSRHGLALFDTPKRHEDFVVYDLVTGEHWEIHADPKCHYFMW</sequence>
<dbReference type="PANTHER" id="PTHR32133">
    <property type="entry name" value="OS07G0120400 PROTEIN"/>
    <property type="match status" value="1"/>
</dbReference>
<reference evidence="2" key="1">
    <citation type="journal article" date="2013" name="Nature">
        <title>Draft genome of the wheat A-genome progenitor Triticum urartu.</title>
        <authorList>
            <person name="Ling H.Q."/>
            <person name="Zhao S."/>
            <person name="Liu D."/>
            <person name="Wang J."/>
            <person name="Sun H."/>
            <person name="Zhang C."/>
            <person name="Fan H."/>
            <person name="Li D."/>
            <person name="Dong L."/>
            <person name="Tao Y."/>
            <person name="Gao C."/>
            <person name="Wu H."/>
            <person name="Li Y."/>
            <person name="Cui Y."/>
            <person name="Guo X."/>
            <person name="Zheng S."/>
            <person name="Wang B."/>
            <person name="Yu K."/>
            <person name="Liang Q."/>
            <person name="Yang W."/>
            <person name="Lou X."/>
            <person name="Chen J."/>
            <person name="Feng M."/>
            <person name="Jian J."/>
            <person name="Zhang X."/>
            <person name="Luo G."/>
            <person name="Jiang Y."/>
            <person name="Liu J."/>
            <person name="Wang Z."/>
            <person name="Sha Y."/>
            <person name="Zhang B."/>
            <person name="Wu H."/>
            <person name="Tang D."/>
            <person name="Shen Q."/>
            <person name="Xue P."/>
            <person name="Zou S."/>
            <person name="Wang X."/>
            <person name="Liu X."/>
            <person name="Wang F."/>
            <person name="Yang Y."/>
            <person name="An X."/>
            <person name="Dong Z."/>
            <person name="Zhang K."/>
            <person name="Zhang X."/>
            <person name="Luo M.C."/>
            <person name="Dvorak J."/>
            <person name="Tong Y."/>
            <person name="Wang J."/>
            <person name="Yang H."/>
            <person name="Li Z."/>
            <person name="Wang D."/>
            <person name="Zhang A."/>
            <person name="Wang J."/>
        </authorList>
    </citation>
    <scope>NUCLEOTIDE SEQUENCE</scope>
    <source>
        <strain evidence="2">cv. G1812</strain>
    </source>
</reference>
<organism evidence="1 2">
    <name type="scientific">Triticum urartu</name>
    <name type="common">Red wild einkorn</name>
    <name type="synonym">Crithodium urartu</name>
    <dbReference type="NCBI Taxonomy" id="4572"/>
    <lineage>
        <taxon>Eukaryota</taxon>
        <taxon>Viridiplantae</taxon>
        <taxon>Streptophyta</taxon>
        <taxon>Embryophyta</taxon>
        <taxon>Tracheophyta</taxon>
        <taxon>Spermatophyta</taxon>
        <taxon>Magnoliopsida</taxon>
        <taxon>Liliopsida</taxon>
        <taxon>Poales</taxon>
        <taxon>Poaceae</taxon>
        <taxon>BOP clade</taxon>
        <taxon>Pooideae</taxon>
        <taxon>Triticodae</taxon>
        <taxon>Triticeae</taxon>
        <taxon>Triticinae</taxon>
        <taxon>Triticum</taxon>
    </lineage>
</organism>
<accession>A0A8R7UCC5</accession>